<dbReference type="GO" id="GO:0005524">
    <property type="term" value="F:ATP binding"/>
    <property type="evidence" value="ECO:0007669"/>
    <property type="project" value="UniProtKB-KW"/>
</dbReference>
<keyword evidence="7" id="KW-1185">Reference proteome</keyword>
<dbReference type="Proteomes" id="UP000830158">
    <property type="component" value="Chromosome"/>
</dbReference>
<keyword evidence="1" id="KW-0813">Transport</keyword>
<dbReference type="PANTHER" id="PTHR42794:SF1">
    <property type="entry name" value="HEMIN IMPORT ATP-BINDING PROTEIN HMUV"/>
    <property type="match status" value="1"/>
</dbReference>
<name>A0ABY4NUV2_9PSEU</name>
<evidence type="ECO:0000256" key="3">
    <source>
        <dbReference type="ARBA" id="ARBA00022840"/>
    </source>
</evidence>
<dbReference type="InterPro" id="IPR047748">
    <property type="entry name" value="AztA-like"/>
</dbReference>
<protein>
    <submittedName>
        <fullName evidence="6">Metal ABC transporter ATP-binding protein</fullName>
    </submittedName>
</protein>
<dbReference type="PANTHER" id="PTHR42794">
    <property type="entry name" value="HEMIN IMPORT ATP-BINDING PROTEIN HMUV"/>
    <property type="match status" value="1"/>
</dbReference>
<dbReference type="PROSITE" id="PS50893">
    <property type="entry name" value="ABC_TRANSPORTER_2"/>
    <property type="match status" value="1"/>
</dbReference>
<accession>A0ABY4NUV2</accession>
<dbReference type="Pfam" id="PF00005">
    <property type="entry name" value="ABC_tran"/>
    <property type="match status" value="1"/>
</dbReference>
<evidence type="ECO:0000259" key="5">
    <source>
        <dbReference type="PROSITE" id="PS50893"/>
    </source>
</evidence>
<proteinExistence type="predicted"/>
<gene>
    <name evidence="6" type="ORF">L1857_13765</name>
</gene>
<dbReference type="EMBL" id="CP091196">
    <property type="protein sequence ID" value="UQS23820.1"/>
    <property type="molecule type" value="Genomic_DNA"/>
</dbReference>
<keyword evidence="3 6" id="KW-0067">ATP-binding</keyword>
<dbReference type="NCBIfam" id="NF040873">
    <property type="entry name" value="AztA"/>
    <property type="match status" value="1"/>
</dbReference>
<evidence type="ECO:0000313" key="7">
    <source>
        <dbReference type="Proteomes" id="UP000830158"/>
    </source>
</evidence>
<evidence type="ECO:0000313" key="6">
    <source>
        <dbReference type="EMBL" id="UQS23820.1"/>
    </source>
</evidence>
<feature type="domain" description="ABC transporter" evidence="5">
    <location>
        <begin position="13"/>
        <end position="232"/>
    </location>
</feature>
<dbReference type="InterPro" id="IPR003593">
    <property type="entry name" value="AAA+_ATPase"/>
</dbReference>
<dbReference type="InterPro" id="IPR027417">
    <property type="entry name" value="P-loop_NTPase"/>
</dbReference>
<dbReference type="InterPro" id="IPR017871">
    <property type="entry name" value="ABC_transporter-like_CS"/>
</dbReference>
<dbReference type="SMART" id="SM00382">
    <property type="entry name" value="AAA"/>
    <property type="match status" value="1"/>
</dbReference>
<reference evidence="6" key="1">
    <citation type="submission" date="2022-01" db="EMBL/GenBank/DDBJ databases">
        <title>PSI-footprinting approach for the identification of protein synthesis inhibitor producers.</title>
        <authorList>
            <person name="Handel F."/>
            <person name="Kulik A."/>
            <person name="Wex K.W."/>
            <person name="Berscheid A."/>
            <person name="Saur J.S."/>
            <person name="Winkler A."/>
            <person name="Wibberg D."/>
            <person name="Kalinowski J."/>
            <person name="Broetz-Oesterhelt H."/>
            <person name="Mast Y."/>
        </authorList>
    </citation>
    <scope>NUCLEOTIDE SEQUENCE</scope>
    <source>
        <strain evidence="6">KNN 49.3e</strain>
    </source>
</reference>
<sequence>MTSTTTTTTRTGATLSRISAGYARQIALHEVSAGFPAGAVTAVVGANGSGKSTALGVLAGIVRPVAGEVERPAGRPALVVQHDTVPALLPITVRETVRMGRWAGRPWRRLSRQDRAVVDQCLARLGVESLAGRRLSALSGGQRQRVLVAQALAQEAGLLLLDEPTAALDVPARETISATLREVADSGVTVVHATHDLAEARRADHCVVLGRGRIVAEGPPAEALSRENLFDAWH</sequence>
<dbReference type="Gene3D" id="3.40.50.300">
    <property type="entry name" value="P-loop containing nucleotide triphosphate hydrolases"/>
    <property type="match status" value="1"/>
</dbReference>
<organism evidence="6 7">
    <name type="scientific">Amycolatopsis thermalba</name>
    <dbReference type="NCBI Taxonomy" id="944492"/>
    <lineage>
        <taxon>Bacteria</taxon>
        <taxon>Bacillati</taxon>
        <taxon>Actinomycetota</taxon>
        <taxon>Actinomycetes</taxon>
        <taxon>Pseudonocardiales</taxon>
        <taxon>Pseudonocardiaceae</taxon>
        <taxon>Amycolatopsis</taxon>
    </lineage>
</organism>
<keyword evidence="4" id="KW-1278">Translocase</keyword>
<evidence type="ECO:0000256" key="1">
    <source>
        <dbReference type="ARBA" id="ARBA00022448"/>
    </source>
</evidence>
<dbReference type="SUPFAM" id="SSF52540">
    <property type="entry name" value="P-loop containing nucleoside triphosphate hydrolases"/>
    <property type="match status" value="1"/>
</dbReference>
<dbReference type="InterPro" id="IPR003439">
    <property type="entry name" value="ABC_transporter-like_ATP-bd"/>
</dbReference>
<evidence type="ECO:0000256" key="4">
    <source>
        <dbReference type="ARBA" id="ARBA00022967"/>
    </source>
</evidence>
<dbReference type="RefSeq" id="WP_249465246.1">
    <property type="nucleotide sequence ID" value="NZ_CP091196.1"/>
</dbReference>
<evidence type="ECO:0000256" key="2">
    <source>
        <dbReference type="ARBA" id="ARBA00022741"/>
    </source>
</evidence>
<keyword evidence="2" id="KW-0547">Nucleotide-binding</keyword>
<dbReference type="PROSITE" id="PS00211">
    <property type="entry name" value="ABC_TRANSPORTER_1"/>
    <property type="match status" value="1"/>
</dbReference>